<feature type="transmembrane region" description="Helical" evidence="9">
    <location>
        <begin position="217"/>
        <end position="237"/>
    </location>
</feature>
<feature type="transmembrane region" description="Helical" evidence="9">
    <location>
        <begin position="21"/>
        <end position="39"/>
    </location>
</feature>
<protein>
    <recommendedName>
        <fullName evidence="14">ABC transporter</fullName>
    </recommendedName>
</protein>
<dbReference type="STRING" id="913774.A0A0C3HB32"/>
<feature type="transmembrane region" description="Helical" evidence="9">
    <location>
        <begin position="117"/>
        <end position="136"/>
    </location>
</feature>
<dbReference type="Gene3D" id="1.20.1560.10">
    <property type="entry name" value="ABC transporter type 1, transmembrane domain"/>
    <property type="match status" value="2"/>
</dbReference>
<evidence type="ECO:0000259" key="11">
    <source>
        <dbReference type="PROSITE" id="PS50929"/>
    </source>
</evidence>
<dbReference type="CDD" id="cd03250">
    <property type="entry name" value="ABCC_MRP_domain1"/>
    <property type="match status" value="1"/>
</dbReference>
<evidence type="ECO:0000256" key="3">
    <source>
        <dbReference type="ARBA" id="ARBA00022448"/>
    </source>
</evidence>
<dbReference type="CDD" id="cd03244">
    <property type="entry name" value="ABCC_MRP_domain2"/>
    <property type="match status" value="1"/>
</dbReference>
<keyword evidence="4 9" id="KW-0812">Transmembrane</keyword>
<dbReference type="SUPFAM" id="SSF52540">
    <property type="entry name" value="P-loop containing nucleoside triphosphate hydrolases"/>
    <property type="match status" value="2"/>
</dbReference>
<keyword evidence="5" id="KW-0547">Nucleotide-binding</keyword>
<feature type="transmembrane region" description="Helical" evidence="9">
    <location>
        <begin position="900"/>
        <end position="928"/>
    </location>
</feature>
<proteinExistence type="inferred from homology"/>
<keyword evidence="6" id="KW-0067">ATP-binding</keyword>
<feature type="domain" description="ABC transporter" evidence="10">
    <location>
        <begin position="1004"/>
        <end position="1205"/>
    </location>
</feature>
<dbReference type="SMART" id="SM00382">
    <property type="entry name" value="AAA"/>
    <property type="match status" value="2"/>
</dbReference>
<feature type="transmembrane region" description="Helical" evidence="9">
    <location>
        <begin position="725"/>
        <end position="753"/>
    </location>
</feature>
<dbReference type="Proteomes" id="UP000054321">
    <property type="component" value="Unassembled WGS sequence"/>
</dbReference>
<feature type="domain" description="ABC transmembrane type-1" evidence="11">
    <location>
        <begin position="103"/>
        <end position="340"/>
    </location>
</feature>
<feature type="transmembrane region" description="Helical" evidence="9">
    <location>
        <begin position="79"/>
        <end position="96"/>
    </location>
</feature>
<dbReference type="CDD" id="cd18579">
    <property type="entry name" value="ABC_6TM_ABCC_D1"/>
    <property type="match status" value="1"/>
</dbReference>
<dbReference type="Pfam" id="PF00005">
    <property type="entry name" value="ABC_tran"/>
    <property type="match status" value="3"/>
</dbReference>
<keyword evidence="3" id="KW-0813">Transport</keyword>
<accession>A0A0C3HB32</accession>
<organism evidence="12 13">
    <name type="scientific">Oidiodendron maius (strain Zn)</name>
    <dbReference type="NCBI Taxonomy" id="913774"/>
    <lineage>
        <taxon>Eukaryota</taxon>
        <taxon>Fungi</taxon>
        <taxon>Dikarya</taxon>
        <taxon>Ascomycota</taxon>
        <taxon>Pezizomycotina</taxon>
        <taxon>Leotiomycetes</taxon>
        <taxon>Leotiomycetes incertae sedis</taxon>
        <taxon>Myxotrichaceae</taxon>
        <taxon>Oidiodendron</taxon>
    </lineage>
</organism>
<dbReference type="GO" id="GO:0005524">
    <property type="term" value="F:ATP binding"/>
    <property type="evidence" value="ECO:0007669"/>
    <property type="project" value="UniProtKB-KW"/>
</dbReference>
<dbReference type="PROSITE" id="PS50929">
    <property type="entry name" value="ABC_TM1F"/>
    <property type="match status" value="2"/>
</dbReference>
<sequence length="1205" mass="131936">MQTVILILHALTRVLRTRATLVAATLSVLDGLALCFLSHSEHNHSIRPSTIINAYLLLTLPFDAARARTLWLGRATRPVAAAFTSALGIKLIILITEAMEKRSILLDRYRHTSPEATIGWGLTAAFGIVFIGLAVANGSYYHMTYRFVTSVRGTLVSMIYAKTIDLSITALDESAAVTLMASDTETICQGFTTLHEFWAVPIELGIALYLLHMQLGLAFLATAVVTLFSTTGILIMAKYMGNAQKIWIEGIQTRVDVSASMLSSMKGIKMLGFTNIMSNIVQANFTQTFAPLATFAVFVVSARITGQKLDAATSFTALSLISLIASPMNILIAAIPQINSAMACFERIQSFLNSGTRMDHRLPLENADVSSLDQQTSASNSGVELRDLSPLLGPGEISPIMIIRNASFGWNSGGRPDVSDINLTLLQRQFCFIIGPVGSGKSTLLKGILGETPSTQGFVYSSSQSIAYNDQTPWIQNATIQQNILGVSSFDESWYSQVIRACALEFDISKLPKGHATPVGSAGISLSGGQKQRVALARAVYARKTFILLDDVFSGLDAETEDQVFNRLFGGEGLLRRMGTTVLLATHAVHRLPFSDHIIALDSFGHVIEQGHFEQLKTSGGYVENITTKLRDSDDSSEKKPQEAAKLDTSAFKATADEHDAHAEELNRQSGDFSVYKYYFASMRWRHVLMFFVFAVLVGVTTKMPEILLTYWTSAVAIRGNVVNGFYLGMFALLSGLATLTLTLTVIVLALYMVPKSAEVLHERLLKTVMAAPLSFFTSTDVGTTTNSQDMTVIDAELPYSLVDLSLSTVMAIMGAILMCLSAGYFAATLPPVILAVWILQKYYLRTSRQLRLLDLEAKSPLYSNFIESLSGLATIRAFGWTEHFKELNLKLLDVSQKPYYLLFCIQRWLGLLLDLMVAILGVILMVLVVKLRTDVSGGFVGLALLNVTTFNSALAQIIKNWTLLETSFGAIARLKSFSAHTASENLPREIETPPDNWPTRGAIEFAKVSASYSVDSDLVLRNFAMSIKPGEKIGICGRSGSGKSSLVSTLFRMLEITDDSSITIDGVDITTIPRQLVRERLNAIPQEPIFITGNKGGLDADLDAEFFSHGQRQLFCLARAILRKSKVVILDEATSSVDTKSDELMQKVIRSEFNDCTIIAVAHRLDTILDFDRIALLSGGELLEFDTPKALLGRPSAFRELYNS</sequence>
<dbReference type="InterPro" id="IPR003593">
    <property type="entry name" value="AAA+_ATPase"/>
</dbReference>
<dbReference type="FunFam" id="1.20.1560.10:FF:000066">
    <property type="entry name" value="ABC multidrug transporter (Eurofung)"/>
    <property type="match status" value="1"/>
</dbReference>
<dbReference type="InterPro" id="IPR044726">
    <property type="entry name" value="ABCC_6TM_D2"/>
</dbReference>
<keyword evidence="7 9" id="KW-1133">Transmembrane helix</keyword>
<dbReference type="OrthoDB" id="6500128at2759"/>
<dbReference type="InterPro" id="IPR036640">
    <property type="entry name" value="ABC1_TM_sf"/>
</dbReference>
<dbReference type="InterPro" id="IPR011527">
    <property type="entry name" value="ABC1_TM_dom"/>
</dbReference>
<feature type="transmembrane region" description="Helical" evidence="9">
    <location>
        <begin position="687"/>
        <end position="705"/>
    </location>
</feature>
<dbReference type="InterPro" id="IPR027417">
    <property type="entry name" value="P-loop_NTPase"/>
</dbReference>
<evidence type="ECO:0000313" key="13">
    <source>
        <dbReference type="Proteomes" id="UP000054321"/>
    </source>
</evidence>
<dbReference type="PROSITE" id="PS00211">
    <property type="entry name" value="ABC_TRANSPORTER_1"/>
    <property type="match status" value="2"/>
</dbReference>
<evidence type="ECO:0000256" key="7">
    <source>
        <dbReference type="ARBA" id="ARBA00022989"/>
    </source>
</evidence>
<feature type="domain" description="ABC transporter" evidence="10">
    <location>
        <begin position="403"/>
        <end position="629"/>
    </location>
</feature>
<keyword evidence="8 9" id="KW-0472">Membrane</keyword>
<keyword evidence="13" id="KW-1185">Reference proteome</keyword>
<evidence type="ECO:0000313" key="12">
    <source>
        <dbReference type="EMBL" id="KIM99556.1"/>
    </source>
</evidence>
<feature type="domain" description="ABC transmembrane type-1" evidence="11">
    <location>
        <begin position="707"/>
        <end position="967"/>
    </location>
</feature>
<dbReference type="PANTHER" id="PTHR24223:SF269">
    <property type="entry name" value="ABC MULTIDRUG TRANSPORTER (EUROFUNG)-RELATED"/>
    <property type="match status" value="1"/>
</dbReference>
<evidence type="ECO:0000259" key="10">
    <source>
        <dbReference type="PROSITE" id="PS50893"/>
    </source>
</evidence>
<dbReference type="SUPFAM" id="SSF90123">
    <property type="entry name" value="ABC transporter transmembrane region"/>
    <property type="match status" value="2"/>
</dbReference>
<evidence type="ECO:0000256" key="4">
    <source>
        <dbReference type="ARBA" id="ARBA00022692"/>
    </source>
</evidence>
<dbReference type="GO" id="GO:0016887">
    <property type="term" value="F:ATP hydrolysis activity"/>
    <property type="evidence" value="ECO:0007669"/>
    <property type="project" value="InterPro"/>
</dbReference>
<reference evidence="13" key="2">
    <citation type="submission" date="2015-01" db="EMBL/GenBank/DDBJ databases">
        <title>Evolutionary Origins and Diversification of the Mycorrhizal Mutualists.</title>
        <authorList>
            <consortium name="DOE Joint Genome Institute"/>
            <consortium name="Mycorrhizal Genomics Consortium"/>
            <person name="Kohler A."/>
            <person name="Kuo A."/>
            <person name="Nagy L.G."/>
            <person name="Floudas D."/>
            <person name="Copeland A."/>
            <person name="Barry K.W."/>
            <person name="Cichocki N."/>
            <person name="Veneault-Fourrey C."/>
            <person name="LaButti K."/>
            <person name="Lindquist E.A."/>
            <person name="Lipzen A."/>
            <person name="Lundell T."/>
            <person name="Morin E."/>
            <person name="Murat C."/>
            <person name="Riley R."/>
            <person name="Ohm R."/>
            <person name="Sun H."/>
            <person name="Tunlid A."/>
            <person name="Henrissat B."/>
            <person name="Grigoriev I.V."/>
            <person name="Hibbett D.S."/>
            <person name="Martin F."/>
        </authorList>
    </citation>
    <scope>NUCLEOTIDE SEQUENCE [LARGE SCALE GENOMIC DNA]</scope>
    <source>
        <strain evidence="13">Zn</strain>
    </source>
</reference>
<evidence type="ECO:0000256" key="1">
    <source>
        <dbReference type="ARBA" id="ARBA00004141"/>
    </source>
</evidence>
<comment type="subcellular location">
    <subcellularLocation>
        <location evidence="1">Membrane</location>
        <topology evidence="1">Multi-pass membrane protein</topology>
    </subcellularLocation>
</comment>
<dbReference type="GO" id="GO:0140359">
    <property type="term" value="F:ABC-type transporter activity"/>
    <property type="evidence" value="ECO:0007669"/>
    <property type="project" value="InterPro"/>
</dbReference>
<dbReference type="EMBL" id="KN832878">
    <property type="protein sequence ID" value="KIM99556.1"/>
    <property type="molecule type" value="Genomic_DNA"/>
</dbReference>
<dbReference type="InParanoid" id="A0A0C3HB32"/>
<dbReference type="Pfam" id="PF00664">
    <property type="entry name" value="ABC_membrane"/>
    <property type="match status" value="1"/>
</dbReference>
<dbReference type="PANTHER" id="PTHR24223">
    <property type="entry name" value="ATP-BINDING CASSETTE SUB-FAMILY C"/>
    <property type="match status" value="1"/>
</dbReference>
<dbReference type="HOGENOM" id="CLU_000604_27_5_1"/>
<dbReference type="PROSITE" id="PS50893">
    <property type="entry name" value="ABC_TRANSPORTER_2"/>
    <property type="match status" value="2"/>
</dbReference>
<evidence type="ECO:0000256" key="8">
    <source>
        <dbReference type="ARBA" id="ARBA00023136"/>
    </source>
</evidence>
<dbReference type="InterPro" id="IPR017871">
    <property type="entry name" value="ABC_transporter-like_CS"/>
</dbReference>
<evidence type="ECO:0000256" key="6">
    <source>
        <dbReference type="ARBA" id="ARBA00022840"/>
    </source>
</evidence>
<dbReference type="InterPro" id="IPR003439">
    <property type="entry name" value="ABC_transporter-like_ATP-bd"/>
</dbReference>
<evidence type="ECO:0000256" key="2">
    <source>
        <dbReference type="ARBA" id="ARBA00009726"/>
    </source>
</evidence>
<evidence type="ECO:0000256" key="9">
    <source>
        <dbReference type="SAM" id="Phobius"/>
    </source>
</evidence>
<feature type="transmembrane region" description="Helical" evidence="9">
    <location>
        <begin position="810"/>
        <end position="840"/>
    </location>
</feature>
<dbReference type="InterPro" id="IPR044746">
    <property type="entry name" value="ABCC_6TM_D1"/>
</dbReference>
<evidence type="ECO:0000256" key="5">
    <source>
        <dbReference type="ARBA" id="ARBA00022741"/>
    </source>
</evidence>
<comment type="similarity">
    <text evidence="2">Belongs to the ABC transporter superfamily. ABCC family. Conjugate transporter (TC 3.A.1.208) subfamily.</text>
</comment>
<dbReference type="FunFam" id="3.40.50.300:FF:001854">
    <property type="entry name" value="ABC multidrug transporter (Eurofung)"/>
    <property type="match status" value="1"/>
</dbReference>
<dbReference type="GO" id="GO:0016020">
    <property type="term" value="C:membrane"/>
    <property type="evidence" value="ECO:0007669"/>
    <property type="project" value="UniProtKB-SubCell"/>
</dbReference>
<dbReference type="Gene3D" id="3.40.50.300">
    <property type="entry name" value="P-loop containing nucleotide triphosphate hydrolases"/>
    <property type="match status" value="3"/>
</dbReference>
<dbReference type="AlphaFoldDB" id="A0A0C3HB32"/>
<evidence type="ECO:0008006" key="14">
    <source>
        <dbReference type="Google" id="ProtNLM"/>
    </source>
</evidence>
<reference evidence="12 13" key="1">
    <citation type="submission" date="2014-04" db="EMBL/GenBank/DDBJ databases">
        <authorList>
            <consortium name="DOE Joint Genome Institute"/>
            <person name="Kuo A."/>
            <person name="Martino E."/>
            <person name="Perotto S."/>
            <person name="Kohler A."/>
            <person name="Nagy L.G."/>
            <person name="Floudas D."/>
            <person name="Copeland A."/>
            <person name="Barry K.W."/>
            <person name="Cichocki N."/>
            <person name="Veneault-Fourrey C."/>
            <person name="LaButti K."/>
            <person name="Lindquist E.A."/>
            <person name="Lipzen A."/>
            <person name="Lundell T."/>
            <person name="Morin E."/>
            <person name="Murat C."/>
            <person name="Sun H."/>
            <person name="Tunlid A."/>
            <person name="Henrissat B."/>
            <person name="Grigoriev I.V."/>
            <person name="Hibbett D.S."/>
            <person name="Martin F."/>
            <person name="Nordberg H.P."/>
            <person name="Cantor M.N."/>
            <person name="Hua S.X."/>
        </authorList>
    </citation>
    <scope>NUCLEOTIDE SEQUENCE [LARGE SCALE GENOMIC DNA]</scope>
    <source>
        <strain evidence="12 13">Zn</strain>
    </source>
</reference>
<name>A0A0C3HB32_OIDMZ</name>
<gene>
    <name evidence="12" type="ORF">OIDMADRAFT_125496</name>
</gene>
<dbReference type="CDD" id="cd18580">
    <property type="entry name" value="ABC_6TM_ABCC_D2"/>
    <property type="match status" value="1"/>
</dbReference>
<dbReference type="InterPro" id="IPR050173">
    <property type="entry name" value="ABC_transporter_C-like"/>
</dbReference>